<feature type="domain" description="F-box" evidence="1">
    <location>
        <begin position="9"/>
        <end position="44"/>
    </location>
</feature>
<name>A0A378JBI0_9GAMM</name>
<evidence type="ECO:0000313" key="2">
    <source>
        <dbReference type="EMBL" id="STX45163.1"/>
    </source>
</evidence>
<evidence type="ECO:0000313" key="3">
    <source>
        <dbReference type="Proteomes" id="UP000254476"/>
    </source>
</evidence>
<dbReference type="Proteomes" id="UP000254476">
    <property type="component" value="Unassembled WGS sequence"/>
</dbReference>
<protein>
    <submittedName>
        <fullName evidence="2">SidC homolog</fullName>
    </submittedName>
</protein>
<dbReference type="Pfam" id="PF00646">
    <property type="entry name" value="F-box"/>
    <property type="match status" value="1"/>
</dbReference>
<organism evidence="2 3">
    <name type="scientific">Legionella gratiana</name>
    <dbReference type="NCBI Taxonomy" id="45066"/>
    <lineage>
        <taxon>Bacteria</taxon>
        <taxon>Pseudomonadati</taxon>
        <taxon>Pseudomonadota</taxon>
        <taxon>Gammaproteobacteria</taxon>
        <taxon>Legionellales</taxon>
        <taxon>Legionellaceae</taxon>
        <taxon>Legionella</taxon>
    </lineage>
</organism>
<reference evidence="2 3" key="1">
    <citation type="submission" date="2018-06" db="EMBL/GenBank/DDBJ databases">
        <authorList>
            <consortium name="Pathogen Informatics"/>
            <person name="Doyle S."/>
        </authorList>
    </citation>
    <scope>NUCLEOTIDE SEQUENCE [LARGE SCALE GENOMIC DNA]</scope>
    <source>
        <strain evidence="2 3">NCTC12388</strain>
    </source>
</reference>
<sequence length="311" mass="35743">MQDKFEHFNQLPNVIKGEIIKFLPTKEFLALSMTSTSNHNLFRTNQHLAPLQEARKFLHHVVCGNHEAVAEMLEKNPSLMHIRGQVTDLSGRKFTNISGFEYCLWALDKHMWTKMLDCLPKTEEGEKIKAVLRTQYQRIKETGVTYEHHGVITQTPEKHFDFEGTIIKELQEYVDKNDDNQWRTGVGSAQKLLPVHVVYEYCSDMPFYPVPDFKKQPKSSKEFYNWLKNNGEKESWFCEGSKLGVDLAIYKAVRWRGVAPTGCHGLDVAPSSVVGATLNAIKALCEVRTKDFLALENDLKPCNLPEHQYKN</sequence>
<dbReference type="RefSeq" id="WP_115385428.1">
    <property type="nucleotide sequence ID" value="NZ_UGOB01000001.1"/>
</dbReference>
<accession>A0A378JBI0</accession>
<evidence type="ECO:0000259" key="1">
    <source>
        <dbReference type="Pfam" id="PF00646"/>
    </source>
</evidence>
<dbReference type="EMBL" id="UGOB01000001">
    <property type="protein sequence ID" value="STX45163.1"/>
    <property type="molecule type" value="Genomic_DNA"/>
</dbReference>
<dbReference type="InterPro" id="IPR001810">
    <property type="entry name" value="F-box_dom"/>
</dbReference>
<proteinExistence type="predicted"/>
<dbReference type="AlphaFoldDB" id="A0A378JBI0"/>
<gene>
    <name evidence="2" type="ORF">NCTC12388_01892</name>
</gene>
<dbReference type="OrthoDB" id="5652138at2"/>